<keyword evidence="2 3" id="KW-0342">GTP-binding</keyword>
<evidence type="ECO:0000313" key="5">
    <source>
        <dbReference type="Proteomes" id="UP001529510"/>
    </source>
</evidence>
<comment type="caution">
    <text evidence="4">The sequence shown here is derived from an EMBL/GenBank/DDBJ whole genome shotgun (WGS) entry which is preliminary data.</text>
</comment>
<dbReference type="Gene3D" id="3.40.50.300">
    <property type="entry name" value="P-loop containing nucleotide triphosphate hydrolases"/>
    <property type="match status" value="1"/>
</dbReference>
<feature type="non-terminal residue" evidence="4">
    <location>
        <position position="1"/>
    </location>
</feature>
<dbReference type="SUPFAM" id="SSF52540">
    <property type="entry name" value="P-loop containing nucleoside triphosphate hydrolases"/>
    <property type="match status" value="1"/>
</dbReference>
<accession>A0ABD0QRF8</accession>
<keyword evidence="5" id="KW-1185">Reference proteome</keyword>
<name>A0ABD0QRF8_CIRMR</name>
<evidence type="ECO:0000313" key="4">
    <source>
        <dbReference type="EMBL" id="KAL0188799.1"/>
    </source>
</evidence>
<dbReference type="InterPro" id="IPR006689">
    <property type="entry name" value="Small_GTPase_ARF/SAR"/>
</dbReference>
<evidence type="ECO:0000256" key="1">
    <source>
        <dbReference type="ARBA" id="ARBA00022741"/>
    </source>
</evidence>
<dbReference type="Pfam" id="PF00025">
    <property type="entry name" value="Arf"/>
    <property type="match status" value="1"/>
</dbReference>
<protein>
    <recommendedName>
        <fullName evidence="6">ADP-ribosylation factor-like protein 5B</fullName>
    </recommendedName>
</protein>
<dbReference type="PANTHER" id="PTHR11711">
    <property type="entry name" value="ADP RIBOSYLATION FACTOR-RELATED"/>
    <property type="match status" value="1"/>
</dbReference>
<evidence type="ECO:0008006" key="6">
    <source>
        <dbReference type="Google" id="ProtNLM"/>
    </source>
</evidence>
<dbReference type="Proteomes" id="UP001529510">
    <property type="component" value="Unassembled WGS sequence"/>
</dbReference>
<dbReference type="AlphaFoldDB" id="A0ABD0QRF8"/>
<dbReference type="InterPro" id="IPR024156">
    <property type="entry name" value="Small_GTPase_ARF"/>
</dbReference>
<feature type="non-terminal residue" evidence="4">
    <location>
        <position position="51"/>
    </location>
</feature>
<dbReference type="InterPro" id="IPR027417">
    <property type="entry name" value="P-loop_NTPase"/>
</dbReference>
<feature type="binding site" evidence="3">
    <location>
        <begin position="12"/>
        <end position="15"/>
    </location>
    <ligand>
        <name>GTP</name>
        <dbReference type="ChEBI" id="CHEBI:37565"/>
    </ligand>
</feature>
<evidence type="ECO:0000256" key="2">
    <source>
        <dbReference type="ARBA" id="ARBA00023134"/>
    </source>
</evidence>
<evidence type="ECO:0000256" key="3">
    <source>
        <dbReference type="PIRSR" id="PIRSR606689-1"/>
    </source>
</evidence>
<sequence>DLRKAAVLIFANKQDMKGCMSAAEISKYLTLSSIKDHPWHIQSCCALTGEG</sequence>
<gene>
    <name evidence="4" type="ORF">M9458_015898</name>
</gene>
<reference evidence="4 5" key="1">
    <citation type="submission" date="2024-05" db="EMBL/GenBank/DDBJ databases">
        <title>Genome sequencing and assembly of Indian major carp, Cirrhinus mrigala (Hamilton, 1822).</title>
        <authorList>
            <person name="Mohindra V."/>
            <person name="Chowdhury L.M."/>
            <person name="Lal K."/>
            <person name="Jena J.K."/>
        </authorList>
    </citation>
    <scope>NUCLEOTIDE SEQUENCE [LARGE SCALE GENOMIC DNA]</scope>
    <source>
        <strain evidence="4">CM1030</strain>
        <tissue evidence="4">Blood</tissue>
    </source>
</reference>
<dbReference type="GO" id="GO:0005525">
    <property type="term" value="F:GTP binding"/>
    <property type="evidence" value="ECO:0007669"/>
    <property type="project" value="UniProtKB-KW"/>
</dbReference>
<proteinExistence type="predicted"/>
<dbReference type="EMBL" id="JAMKFB020000007">
    <property type="protein sequence ID" value="KAL0188799.1"/>
    <property type="molecule type" value="Genomic_DNA"/>
</dbReference>
<organism evidence="4 5">
    <name type="scientific">Cirrhinus mrigala</name>
    <name type="common">Mrigala</name>
    <dbReference type="NCBI Taxonomy" id="683832"/>
    <lineage>
        <taxon>Eukaryota</taxon>
        <taxon>Metazoa</taxon>
        <taxon>Chordata</taxon>
        <taxon>Craniata</taxon>
        <taxon>Vertebrata</taxon>
        <taxon>Euteleostomi</taxon>
        <taxon>Actinopterygii</taxon>
        <taxon>Neopterygii</taxon>
        <taxon>Teleostei</taxon>
        <taxon>Ostariophysi</taxon>
        <taxon>Cypriniformes</taxon>
        <taxon>Cyprinidae</taxon>
        <taxon>Labeoninae</taxon>
        <taxon>Labeonini</taxon>
        <taxon>Cirrhinus</taxon>
    </lineage>
</organism>
<keyword evidence="1 3" id="KW-0547">Nucleotide-binding</keyword>